<keyword evidence="2" id="KW-1185">Reference proteome</keyword>
<organism evidence="1 2">
    <name type="scientific">Legionella londiniensis</name>
    <dbReference type="NCBI Taxonomy" id="45068"/>
    <lineage>
        <taxon>Bacteria</taxon>
        <taxon>Pseudomonadati</taxon>
        <taxon>Pseudomonadota</taxon>
        <taxon>Gammaproteobacteria</taxon>
        <taxon>Legionellales</taxon>
        <taxon>Legionellaceae</taxon>
        <taxon>Legionella</taxon>
    </lineage>
</organism>
<proteinExistence type="predicted"/>
<name>A0A0W0VT13_9GAMM</name>
<dbReference type="AlphaFoldDB" id="A0A0W0VT13"/>
<gene>
    <name evidence="1" type="ORF">Llon_0095</name>
</gene>
<dbReference type="PATRIC" id="fig|45068.5.peg.100"/>
<evidence type="ECO:0000313" key="1">
    <source>
        <dbReference type="EMBL" id="KTD23210.1"/>
    </source>
</evidence>
<evidence type="ECO:0000313" key="2">
    <source>
        <dbReference type="Proteomes" id="UP000054997"/>
    </source>
</evidence>
<sequence length="149" mass="16959">MDQFSWFLSKLLKWKGIDGMKYIFGLILLFTFLIPAQAEKGEEKLALVIEAMDQCYEVENQVGADLAKCIRKKLEQDGNPQGYRVNIFVENLSKDVMSNITVTVYNKSGLVIVCYGKAQHKIQLTHCTGKQEHPFSKEKMLSIEPPISQ</sequence>
<reference evidence="1 2" key="1">
    <citation type="submission" date="2015-11" db="EMBL/GenBank/DDBJ databases">
        <title>Genomic analysis of 38 Legionella species identifies large and diverse effector repertoires.</title>
        <authorList>
            <person name="Burstein D."/>
            <person name="Amaro F."/>
            <person name="Zusman T."/>
            <person name="Lifshitz Z."/>
            <person name="Cohen O."/>
            <person name="Gilbert J.A."/>
            <person name="Pupko T."/>
            <person name="Shuman H.A."/>
            <person name="Segal G."/>
        </authorList>
    </citation>
    <scope>NUCLEOTIDE SEQUENCE [LARGE SCALE GENOMIC DNA]</scope>
    <source>
        <strain evidence="1 2">ATCC 49505</strain>
    </source>
</reference>
<dbReference type="EMBL" id="LNYK01000001">
    <property type="protein sequence ID" value="KTD23210.1"/>
    <property type="molecule type" value="Genomic_DNA"/>
</dbReference>
<protein>
    <submittedName>
        <fullName evidence="1">Uncharacterized protein</fullName>
    </submittedName>
</protein>
<accession>A0A0W0VT13</accession>
<dbReference type="Proteomes" id="UP000054997">
    <property type="component" value="Unassembled WGS sequence"/>
</dbReference>
<dbReference type="STRING" id="45068.Llon_0095"/>
<comment type="caution">
    <text evidence="1">The sequence shown here is derived from an EMBL/GenBank/DDBJ whole genome shotgun (WGS) entry which is preliminary data.</text>
</comment>